<dbReference type="PANTHER" id="PTHR46458:SF2">
    <property type="entry name" value="X GLOBIN"/>
    <property type="match status" value="1"/>
</dbReference>
<evidence type="ECO:0000256" key="2">
    <source>
        <dbReference type="ARBA" id="ARBA00022723"/>
    </source>
</evidence>
<keyword evidence="7" id="KW-1185">Reference proteome</keyword>
<dbReference type="InterPro" id="IPR050532">
    <property type="entry name" value="Globin-like_OT"/>
</dbReference>
<dbReference type="OMA" id="MGEEFIH"/>
<dbReference type="GO" id="GO:0019825">
    <property type="term" value="F:oxygen binding"/>
    <property type="evidence" value="ECO:0007669"/>
    <property type="project" value="InterPro"/>
</dbReference>
<evidence type="ECO:0000313" key="7">
    <source>
        <dbReference type="Proteomes" id="UP000318571"/>
    </source>
</evidence>
<dbReference type="InterPro" id="IPR012292">
    <property type="entry name" value="Globin/Proto"/>
</dbReference>
<proteinExistence type="inferred from homology"/>
<dbReference type="GO" id="GO:0005344">
    <property type="term" value="F:oxygen carrier activity"/>
    <property type="evidence" value="ECO:0007669"/>
    <property type="project" value="UniProtKB-KW"/>
</dbReference>
<sequence length="231" mass="26483">MLRRFIPTWMTGSPRKSDDISVGPGDNRLDASMVQEEKEEIPTVDVLSLSVEQKLLLKESWKIIYSEMGQALSFVGGGSQTKGGMSNSVADTFLKLFQEYPKSQEFFFHFRDTPVEALKEDVRLSRALQEHAVRVMQVVEKVIARLENADKSNQYLLNLGKFHRHAGIPNDYFGVMGTIFCHSVRPYLEDQNAWNENVEDVWMELFGHIARVMTHGHKYYHIATHVPPNIK</sequence>
<comment type="caution">
    <text evidence="6">The sequence shown here is derived from an EMBL/GenBank/DDBJ whole genome shotgun (WGS) entry which is preliminary data.</text>
</comment>
<keyword evidence="2" id="KW-0479">Metal-binding</keyword>
<dbReference type="SUPFAM" id="SSF46458">
    <property type="entry name" value="Globin-like"/>
    <property type="match status" value="1"/>
</dbReference>
<protein>
    <recommendedName>
        <fullName evidence="5">Globin domain-containing protein</fullName>
    </recommendedName>
</protein>
<dbReference type="STRING" id="6832.A0A553NS19"/>
<dbReference type="PROSITE" id="PS01033">
    <property type="entry name" value="GLOBIN"/>
    <property type="match status" value="1"/>
</dbReference>
<comment type="similarity">
    <text evidence="4">Belongs to the globin family.</text>
</comment>
<keyword evidence="4" id="KW-0813">Transport</keyword>
<evidence type="ECO:0000256" key="4">
    <source>
        <dbReference type="RuleBase" id="RU000356"/>
    </source>
</evidence>
<dbReference type="InterPro" id="IPR009050">
    <property type="entry name" value="Globin-like_sf"/>
</dbReference>
<keyword evidence="4" id="KW-0561">Oxygen transport</keyword>
<dbReference type="Pfam" id="PF00042">
    <property type="entry name" value="Globin"/>
    <property type="match status" value="1"/>
</dbReference>
<name>A0A553NS19_TIGCA</name>
<dbReference type="Gene3D" id="1.10.490.10">
    <property type="entry name" value="Globins"/>
    <property type="match status" value="1"/>
</dbReference>
<dbReference type="GO" id="GO:0046872">
    <property type="term" value="F:metal ion binding"/>
    <property type="evidence" value="ECO:0007669"/>
    <property type="project" value="UniProtKB-KW"/>
</dbReference>
<organism evidence="6 7">
    <name type="scientific">Tigriopus californicus</name>
    <name type="common">Marine copepod</name>
    <dbReference type="NCBI Taxonomy" id="6832"/>
    <lineage>
        <taxon>Eukaryota</taxon>
        <taxon>Metazoa</taxon>
        <taxon>Ecdysozoa</taxon>
        <taxon>Arthropoda</taxon>
        <taxon>Crustacea</taxon>
        <taxon>Multicrustacea</taxon>
        <taxon>Hexanauplia</taxon>
        <taxon>Copepoda</taxon>
        <taxon>Harpacticoida</taxon>
        <taxon>Harpacticidae</taxon>
        <taxon>Tigriopus</taxon>
    </lineage>
</organism>
<dbReference type="OrthoDB" id="6346302at2759"/>
<dbReference type="PANTHER" id="PTHR46458">
    <property type="entry name" value="BLR2807 PROTEIN"/>
    <property type="match status" value="1"/>
</dbReference>
<keyword evidence="3" id="KW-0408">Iron</keyword>
<accession>A0A553NS19</accession>
<evidence type="ECO:0000256" key="3">
    <source>
        <dbReference type="ARBA" id="ARBA00023004"/>
    </source>
</evidence>
<dbReference type="GO" id="GO:0020037">
    <property type="term" value="F:heme binding"/>
    <property type="evidence" value="ECO:0007669"/>
    <property type="project" value="InterPro"/>
</dbReference>
<dbReference type="EMBL" id="VCGU01000010">
    <property type="protein sequence ID" value="TRY68236.1"/>
    <property type="molecule type" value="Genomic_DNA"/>
</dbReference>
<dbReference type="AlphaFoldDB" id="A0A553NS19"/>
<keyword evidence="1 4" id="KW-0349">Heme</keyword>
<dbReference type="InterPro" id="IPR000971">
    <property type="entry name" value="Globin"/>
</dbReference>
<evidence type="ECO:0000259" key="5">
    <source>
        <dbReference type="PROSITE" id="PS01033"/>
    </source>
</evidence>
<gene>
    <name evidence="6" type="ORF">TCAL_04160</name>
</gene>
<dbReference type="Proteomes" id="UP000318571">
    <property type="component" value="Chromosome 1"/>
</dbReference>
<evidence type="ECO:0000313" key="6">
    <source>
        <dbReference type="EMBL" id="TRY68236.1"/>
    </source>
</evidence>
<reference evidence="6 7" key="1">
    <citation type="journal article" date="2018" name="Nat. Ecol. Evol.">
        <title>Genomic signatures of mitonuclear coevolution across populations of Tigriopus californicus.</title>
        <authorList>
            <person name="Barreto F.S."/>
            <person name="Watson E.T."/>
            <person name="Lima T.G."/>
            <person name="Willett C.S."/>
            <person name="Edmands S."/>
            <person name="Li W."/>
            <person name="Burton R.S."/>
        </authorList>
    </citation>
    <scope>NUCLEOTIDE SEQUENCE [LARGE SCALE GENOMIC DNA]</scope>
    <source>
        <strain evidence="6 7">San Diego</strain>
    </source>
</reference>
<evidence type="ECO:0000256" key="1">
    <source>
        <dbReference type="ARBA" id="ARBA00022617"/>
    </source>
</evidence>
<feature type="domain" description="Globin" evidence="5">
    <location>
        <begin position="48"/>
        <end position="218"/>
    </location>
</feature>